<dbReference type="Pfam" id="PF04965">
    <property type="entry name" value="GPW_gp25"/>
    <property type="match status" value="1"/>
</dbReference>
<dbReference type="EMBL" id="SLWY01000013">
    <property type="protein sequence ID" value="TCO80644.1"/>
    <property type="molecule type" value="Genomic_DNA"/>
</dbReference>
<dbReference type="OrthoDB" id="9802846at2"/>
<accession>A0A4R2L2E6</accession>
<reference evidence="2 3" key="1">
    <citation type="submission" date="2019-03" db="EMBL/GenBank/DDBJ databases">
        <title>Genomic Encyclopedia of Type Strains, Phase IV (KMG-IV): sequencing the most valuable type-strain genomes for metagenomic binning, comparative biology and taxonomic classification.</title>
        <authorList>
            <person name="Goeker M."/>
        </authorList>
    </citation>
    <scope>NUCLEOTIDE SEQUENCE [LARGE SCALE GENOMIC DNA]</scope>
    <source>
        <strain evidence="2 3">DSM 25287</strain>
    </source>
</reference>
<dbReference type="Gene3D" id="3.10.450.40">
    <property type="match status" value="1"/>
</dbReference>
<feature type="domain" description="IraD/Gp25-like" evidence="1">
    <location>
        <begin position="27"/>
        <end position="111"/>
    </location>
</feature>
<proteinExistence type="predicted"/>
<dbReference type="InterPro" id="IPR007048">
    <property type="entry name" value="IraD/Gp25-like"/>
</dbReference>
<gene>
    <name evidence="2" type="ORF">EV699_113122</name>
</gene>
<evidence type="ECO:0000313" key="3">
    <source>
        <dbReference type="Proteomes" id="UP000295765"/>
    </source>
</evidence>
<sequence>MNRLDRLGRGFAFPWVPDREGRLVWRSGDDKLREAIRLILSTEPGERVMRPGFGCGLRRYLMQPNTTATRALIAREAQLALGRFEPRIAVQAVNVDPGEDPALVLIRVAYVQLADGRRDNLVYPFYLE</sequence>
<dbReference type="RefSeq" id="WP_132543337.1">
    <property type="nucleotide sequence ID" value="NZ_SLWY01000013.1"/>
</dbReference>
<evidence type="ECO:0000313" key="2">
    <source>
        <dbReference type="EMBL" id="TCO80644.1"/>
    </source>
</evidence>
<dbReference type="Proteomes" id="UP000295765">
    <property type="component" value="Unassembled WGS sequence"/>
</dbReference>
<dbReference type="SUPFAM" id="SSF160719">
    <property type="entry name" value="gpW/gp25-like"/>
    <property type="match status" value="1"/>
</dbReference>
<name>A0A4R2L2E6_9GAMM</name>
<evidence type="ECO:0000259" key="1">
    <source>
        <dbReference type="Pfam" id="PF04965"/>
    </source>
</evidence>
<comment type="caution">
    <text evidence="2">The sequence shown here is derived from an EMBL/GenBank/DDBJ whole genome shotgun (WGS) entry which is preliminary data.</text>
</comment>
<organism evidence="2 3">
    <name type="scientific">Plasticicumulans lactativorans</name>
    <dbReference type="NCBI Taxonomy" id="1133106"/>
    <lineage>
        <taxon>Bacteria</taxon>
        <taxon>Pseudomonadati</taxon>
        <taxon>Pseudomonadota</taxon>
        <taxon>Gammaproteobacteria</taxon>
        <taxon>Candidatus Competibacteraceae</taxon>
        <taxon>Plasticicumulans</taxon>
    </lineage>
</organism>
<dbReference type="AlphaFoldDB" id="A0A4R2L2E6"/>
<keyword evidence="3" id="KW-1185">Reference proteome</keyword>
<protein>
    <recommendedName>
        <fullName evidence="1">IraD/Gp25-like domain-containing protein</fullName>
    </recommendedName>
</protein>